<dbReference type="InterPro" id="IPR023153">
    <property type="entry name" value="DarP_sf"/>
</dbReference>
<name>A0A1X0YAN8_9BACT</name>
<dbReference type="Proteomes" id="UP000193136">
    <property type="component" value="Unassembled WGS sequence"/>
</dbReference>
<keyword evidence="6" id="KW-1185">Reference proteome</keyword>
<evidence type="ECO:0000256" key="4">
    <source>
        <dbReference type="ARBA" id="ARBA00022884"/>
    </source>
</evidence>
<dbReference type="PANTHER" id="PTHR38101">
    <property type="entry name" value="UPF0307 PROTEIN YJGA"/>
    <property type="match status" value="1"/>
</dbReference>
<dbReference type="NCBIfam" id="NF003593">
    <property type="entry name" value="PRK05255.1-1"/>
    <property type="match status" value="1"/>
</dbReference>
<dbReference type="STRING" id="1969733.B5V00_05270"/>
<dbReference type="RefSeq" id="WP_085009713.1">
    <property type="nucleotide sequence ID" value="NZ_NAAD01000004.1"/>
</dbReference>
<dbReference type="AlphaFoldDB" id="A0A1X0YAN8"/>
<keyword evidence="4" id="KW-0694">RNA-binding</keyword>
<evidence type="ECO:0000256" key="2">
    <source>
        <dbReference type="ARBA" id="ARBA00022517"/>
    </source>
</evidence>
<dbReference type="OrthoDB" id="5402031at2"/>
<organism evidence="5 6">
    <name type="scientific">Geothermobacter hydrogeniphilus</name>
    <dbReference type="NCBI Taxonomy" id="1969733"/>
    <lineage>
        <taxon>Bacteria</taxon>
        <taxon>Pseudomonadati</taxon>
        <taxon>Thermodesulfobacteriota</taxon>
        <taxon>Desulfuromonadia</taxon>
        <taxon>Desulfuromonadales</taxon>
        <taxon>Geothermobacteraceae</taxon>
        <taxon>Geothermobacter</taxon>
    </lineage>
</organism>
<keyword evidence="3" id="KW-0699">rRNA-binding</keyword>
<dbReference type="Pfam" id="PF04751">
    <property type="entry name" value="DarP"/>
    <property type="match status" value="1"/>
</dbReference>
<dbReference type="Gene3D" id="1.10.60.30">
    <property type="entry name" value="PSPTO4464-like domains"/>
    <property type="match status" value="2"/>
</dbReference>
<dbReference type="SUPFAM" id="SSF158710">
    <property type="entry name" value="PSPTO4464-like"/>
    <property type="match status" value="1"/>
</dbReference>
<dbReference type="GO" id="GO:0019843">
    <property type="term" value="F:rRNA binding"/>
    <property type="evidence" value="ECO:0007669"/>
    <property type="project" value="UniProtKB-KW"/>
</dbReference>
<protein>
    <recommendedName>
        <fullName evidence="7">Ribosome-associated protein</fullName>
    </recommendedName>
</protein>
<dbReference type="InterPro" id="IPR006839">
    <property type="entry name" value="DarP"/>
</dbReference>
<evidence type="ECO:0000313" key="5">
    <source>
        <dbReference type="EMBL" id="ORJ62159.1"/>
    </source>
</evidence>
<gene>
    <name evidence="5" type="ORF">B5V00_05270</name>
</gene>
<dbReference type="GO" id="GO:0042254">
    <property type="term" value="P:ribosome biogenesis"/>
    <property type="evidence" value="ECO:0007669"/>
    <property type="project" value="UniProtKB-KW"/>
</dbReference>
<dbReference type="CDD" id="cd16331">
    <property type="entry name" value="YjgA-like"/>
    <property type="match status" value="1"/>
</dbReference>
<reference evidence="5 6" key="1">
    <citation type="submission" date="2017-03" db="EMBL/GenBank/DDBJ databases">
        <title>Genome sequence of Geothermobacter sp. EPR-M, Deep-Sea Iron Reducer.</title>
        <authorList>
            <person name="Tully B."/>
            <person name="Savalia P."/>
            <person name="Abuyen K."/>
            <person name="Baughan C."/>
            <person name="Romero E."/>
            <person name="Ronkowski C."/>
            <person name="Torres B."/>
            <person name="Tremblay J."/>
            <person name="Trujillo A."/>
            <person name="Tyler M."/>
            <person name="Perez-Rodriguez I."/>
            <person name="Amend J."/>
        </authorList>
    </citation>
    <scope>NUCLEOTIDE SEQUENCE [LARGE SCALE GENOMIC DNA]</scope>
    <source>
        <strain evidence="5 6">EPR-M</strain>
    </source>
</reference>
<evidence type="ECO:0000256" key="3">
    <source>
        <dbReference type="ARBA" id="ARBA00022730"/>
    </source>
</evidence>
<dbReference type="PANTHER" id="PTHR38101:SF1">
    <property type="entry name" value="UPF0307 PROTEIN YJGA"/>
    <property type="match status" value="1"/>
</dbReference>
<evidence type="ECO:0000256" key="1">
    <source>
        <dbReference type="ARBA" id="ARBA00022490"/>
    </source>
</evidence>
<comment type="caution">
    <text evidence="5">The sequence shown here is derived from an EMBL/GenBank/DDBJ whole genome shotgun (WGS) entry which is preliminary data.</text>
</comment>
<evidence type="ECO:0000313" key="6">
    <source>
        <dbReference type="Proteomes" id="UP000193136"/>
    </source>
</evidence>
<keyword evidence="2" id="KW-0690">Ribosome biogenesis</keyword>
<proteinExistence type="predicted"/>
<sequence length="167" mass="19098">MDGDVQEGRGRSARKRAAQQVEKLAQQLVDLPEKQLPDLPLPAELATELEQVRRTRGHSSRRRAVKHLAGMLRRDEELIGRIEDHLAGMSEAHWRQQARFHRLEELRDRLCDPQTVDTVIQELSGCLSGPEIKELRRLSRVAGNGDRGAARKVFRLLRDLEGELCRD</sequence>
<dbReference type="EMBL" id="NAAD01000004">
    <property type="protein sequence ID" value="ORJ62159.1"/>
    <property type="molecule type" value="Genomic_DNA"/>
</dbReference>
<dbReference type="GO" id="GO:0005829">
    <property type="term" value="C:cytosol"/>
    <property type="evidence" value="ECO:0007669"/>
    <property type="project" value="TreeGrafter"/>
</dbReference>
<keyword evidence="1" id="KW-0963">Cytoplasm</keyword>
<accession>A0A1X0YAN8</accession>
<evidence type="ECO:0008006" key="7">
    <source>
        <dbReference type="Google" id="ProtNLM"/>
    </source>
</evidence>